<dbReference type="GO" id="GO:0008168">
    <property type="term" value="F:methyltransferase activity"/>
    <property type="evidence" value="ECO:0007669"/>
    <property type="project" value="UniProtKB-KW"/>
</dbReference>
<feature type="region of interest" description="Disordered" evidence="1">
    <location>
        <begin position="141"/>
        <end position="165"/>
    </location>
</feature>
<organism evidence="3 4">
    <name type="scientific">Micromonospora siamensis</name>
    <dbReference type="NCBI Taxonomy" id="299152"/>
    <lineage>
        <taxon>Bacteria</taxon>
        <taxon>Bacillati</taxon>
        <taxon>Actinomycetota</taxon>
        <taxon>Actinomycetes</taxon>
        <taxon>Micromonosporales</taxon>
        <taxon>Micromonosporaceae</taxon>
        <taxon>Micromonospora</taxon>
    </lineage>
</organism>
<reference evidence="3 4" key="1">
    <citation type="submission" date="2016-06" db="EMBL/GenBank/DDBJ databases">
        <authorList>
            <person name="Kjaerup R.B."/>
            <person name="Dalgaard T.S."/>
            <person name="Juul-Madsen H.R."/>
        </authorList>
    </citation>
    <scope>NUCLEOTIDE SEQUENCE [LARGE SCALE GENOMIC DNA]</scope>
    <source>
        <strain evidence="3 4">DSM 45097</strain>
    </source>
</reference>
<accession>A0A1C5K468</accession>
<feature type="domain" description="Methyltransferase" evidence="2">
    <location>
        <begin position="52"/>
        <end position="142"/>
    </location>
</feature>
<protein>
    <submittedName>
        <fullName evidence="3">Methyltransferase domain-containing protein</fullName>
    </submittedName>
</protein>
<dbReference type="InterPro" id="IPR041698">
    <property type="entry name" value="Methyltransf_25"/>
</dbReference>
<dbReference type="CDD" id="cd02440">
    <property type="entry name" value="AdoMet_MTases"/>
    <property type="match status" value="1"/>
</dbReference>
<keyword evidence="4" id="KW-1185">Reference proteome</keyword>
<evidence type="ECO:0000256" key="1">
    <source>
        <dbReference type="SAM" id="MobiDB-lite"/>
    </source>
</evidence>
<dbReference type="PANTHER" id="PTHR42912">
    <property type="entry name" value="METHYLTRANSFERASE"/>
    <property type="match status" value="1"/>
</dbReference>
<dbReference type="InterPro" id="IPR050508">
    <property type="entry name" value="Methyltransf_Superfamily"/>
</dbReference>
<dbReference type="InterPro" id="IPR029063">
    <property type="entry name" value="SAM-dependent_MTases_sf"/>
</dbReference>
<dbReference type="SUPFAM" id="SSF53335">
    <property type="entry name" value="S-adenosyl-L-methionine-dependent methyltransferases"/>
    <property type="match status" value="1"/>
</dbReference>
<dbReference type="AlphaFoldDB" id="A0A1C5K468"/>
<dbReference type="GO" id="GO:0032259">
    <property type="term" value="P:methylation"/>
    <property type="evidence" value="ECO:0007669"/>
    <property type="project" value="UniProtKB-KW"/>
</dbReference>
<evidence type="ECO:0000259" key="2">
    <source>
        <dbReference type="Pfam" id="PF13649"/>
    </source>
</evidence>
<sequence length="165" mass="17286">MPGIEDHHRVRRSYDTVAGTYRERIGDELDGKPLDRALLAALVEEAGPEPVVVDLGCGPGHMAAWLAVQGVRAVGVDLSPAMVATGRAAYPGVEFREGDLLALPAGDGEFDAAVALYSVIHLAADELRPAFTEMRRVLRPDGTLLPAGPPSDMTGNPLPAPVDGG</sequence>
<dbReference type="PANTHER" id="PTHR42912:SF45">
    <property type="entry name" value="23S RRNA (GUANINE(745)-N(1))-METHYLTRANSFERASE"/>
    <property type="match status" value="1"/>
</dbReference>
<dbReference type="Gene3D" id="3.40.50.150">
    <property type="entry name" value="Vaccinia Virus protein VP39"/>
    <property type="match status" value="1"/>
</dbReference>
<keyword evidence="3" id="KW-0808">Transferase</keyword>
<evidence type="ECO:0000313" key="3">
    <source>
        <dbReference type="EMBL" id="SCG77319.1"/>
    </source>
</evidence>
<name>A0A1C5K468_9ACTN</name>
<evidence type="ECO:0000313" key="4">
    <source>
        <dbReference type="Proteomes" id="UP000198210"/>
    </source>
</evidence>
<dbReference type="Proteomes" id="UP000198210">
    <property type="component" value="Chromosome I"/>
</dbReference>
<dbReference type="EMBL" id="LT607751">
    <property type="protein sequence ID" value="SCG77319.1"/>
    <property type="molecule type" value="Genomic_DNA"/>
</dbReference>
<keyword evidence="3" id="KW-0489">Methyltransferase</keyword>
<gene>
    <name evidence="3" type="ORF">GA0074704_5436</name>
</gene>
<dbReference type="Pfam" id="PF13649">
    <property type="entry name" value="Methyltransf_25"/>
    <property type="match status" value="1"/>
</dbReference>
<dbReference type="RefSeq" id="WP_088973090.1">
    <property type="nucleotide sequence ID" value="NZ_JBHLYF010000033.1"/>
</dbReference>
<proteinExistence type="predicted"/>